<gene>
    <name evidence="3" type="ORF">OMAG_000247</name>
</gene>
<keyword evidence="4" id="KW-1185">Reference proteome</keyword>
<feature type="domain" description="Glycosyltransferase subfamily 4-like N-terminal" evidence="2">
    <location>
        <begin position="19"/>
        <end position="194"/>
    </location>
</feature>
<evidence type="ECO:0000313" key="3">
    <source>
        <dbReference type="EMBL" id="KJJ85883.1"/>
    </source>
</evidence>
<feature type="domain" description="Glycosyl transferase family 1" evidence="1">
    <location>
        <begin position="203"/>
        <end position="372"/>
    </location>
</feature>
<dbReference type="GO" id="GO:0016758">
    <property type="term" value="F:hexosyltransferase activity"/>
    <property type="evidence" value="ECO:0007669"/>
    <property type="project" value="TreeGrafter"/>
</dbReference>
<proteinExistence type="predicted"/>
<dbReference type="InterPro" id="IPR001296">
    <property type="entry name" value="Glyco_trans_1"/>
</dbReference>
<reference evidence="3 4" key="1">
    <citation type="submission" date="2015-02" db="EMBL/GenBank/DDBJ databases">
        <title>Single-cell genomics of uncultivated deep-branching MTB reveals a conserved set of magnetosome genes.</title>
        <authorList>
            <person name="Kolinko S."/>
            <person name="Richter M."/>
            <person name="Glockner F.O."/>
            <person name="Brachmann A."/>
            <person name="Schuler D."/>
        </authorList>
    </citation>
    <scope>NUCLEOTIDE SEQUENCE [LARGE SCALE GENOMIC DNA]</scope>
    <source>
        <strain evidence="3">SKK-01</strain>
    </source>
</reference>
<dbReference type="InterPro" id="IPR050194">
    <property type="entry name" value="Glycosyltransferase_grp1"/>
</dbReference>
<dbReference type="EMBL" id="JYNY01000051">
    <property type="protein sequence ID" value="KJJ85883.1"/>
    <property type="molecule type" value="Genomic_DNA"/>
</dbReference>
<accession>A0A0F0CRD8</accession>
<dbReference type="Pfam" id="PF13439">
    <property type="entry name" value="Glyco_transf_4"/>
    <property type="match status" value="1"/>
</dbReference>
<name>A0A0F0CRD8_9BACT</name>
<organism evidence="3 4">
    <name type="scientific">Candidatus Omnitrophus magneticus</name>
    <dbReference type="NCBI Taxonomy" id="1609969"/>
    <lineage>
        <taxon>Bacteria</taxon>
        <taxon>Pseudomonadati</taxon>
        <taxon>Candidatus Omnitrophota</taxon>
        <taxon>Candidatus Omnitrophus</taxon>
    </lineage>
</organism>
<dbReference type="PANTHER" id="PTHR45947">
    <property type="entry name" value="SULFOQUINOVOSYL TRANSFERASE SQD2"/>
    <property type="match status" value="1"/>
</dbReference>
<dbReference type="PANTHER" id="PTHR45947:SF3">
    <property type="entry name" value="SULFOQUINOVOSYL TRANSFERASE SQD2"/>
    <property type="match status" value="1"/>
</dbReference>
<evidence type="ECO:0000313" key="4">
    <source>
        <dbReference type="Proteomes" id="UP000033428"/>
    </source>
</evidence>
<sequence length="400" mass="44803">MSKKRVLIFSNWAPPIKSGSSFYADSLAKTIRAKGDDVVFVTLAWGKNMIPELSNDFIVYRLPVLRLPKLPIFYNSGLMGFSFNLGNYNRLKQIIKKHSIDIIHHVNHIFDSTILVTNTARATRVPIVGSITTPIQHQHPLMQKIMSMADVLTVGTFGVKKWDGIISLDKMVHEYVGSVYGKKTQTKSIVIPFGARLDSMAQYKNNSVKKSAVPLILMVGHIHPFRNPVNLIRALPYVLKVFPSAKIILAGRLDINEPKQIRDELGLTPEQVNFLGETNHDKIISLMKESHVFASWATGPFVGLGTAAMEAMLCGTPVVNDFPENLFGENKLKNGTNIILVDSKNPEKIGQELINLLKSPELMKKIGDAGKHFMNTHLNWDTIGDNIEKFYDKIIAEYKK</sequence>
<dbReference type="SUPFAM" id="SSF53756">
    <property type="entry name" value="UDP-Glycosyltransferase/glycogen phosphorylase"/>
    <property type="match status" value="1"/>
</dbReference>
<keyword evidence="3" id="KW-0808">Transferase</keyword>
<evidence type="ECO:0000259" key="2">
    <source>
        <dbReference type="Pfam" id="PF13439"/>
    </source>
</evidence>
<dbReference type="InterPro" id="IPR028098">
    <property type="entry name" value="Glyco_trans_4-like_N"/>
</dbReference>
<dbReference type="Gene3D" id="3.40.50.2000">
    <property type="entry name" value="Glycogen Phosphorylase B"/>
    <property type="match status" value="2"/>
</dbReference>
<evidence type="ECO:0000259" key="1">
    <source>
        <dbReference type="Pfam" id="PF00534"/>
    </source>
</evidence>
<protein>
    <submittedName>
        <fullName evidence="3">Glucosyltransferase</fullName>
    </submittedName>
</protein>
<dbReference type="Pfam" id="PF00534">
    <property type="entry name" value="Glycos_transf_1"/>
    <property type="match status" value="1"/>
</dbReference>
<dbReference type="CDD" id="cd03801">
    <property type="entry name" value="GT4_PimA-like"/>
    <property type="match status" value="1"/>
</dbReference>
<dbReference type="Proteomes" id="UP000033428">
    <property type="component" value="Unassembled WGS sequence"/>
</dbReference>
<comment type="caution">
    <text evidence="3">The sequence shown here is derived from an EMBL/GenBank/DDBJ whole genome shotgun (WGS) entry which is preliminary data.</text>
</comment>
<dbReference type="AlphaFoldDB" id="A0A0F0CRD8"/>